<keyword evidence="9 16" id="KW-0521">NADP</keyword>
<dbReference type="FunFam" id="2.40.30.10:FF:000198">
    <property type="entry name" value="Bifunctional cytochrome P450/NADPH--P450 reductase"/>
    <property type="match status" value="1"/>
</dbReference>
<feature type="domain" description="FAD-binding FR-type" evidence="20">
    <location>
        <begin position="701"/>
        <end position="938"/>
    </location>
</feature>
<proteinExistence type="inferred from homology"/>
<evidence type="ECO:0000313" key="22">
    <source>
        <dbReference type="Proteomes" id="UP000018087"/>
    </source>
</evidence>
<comment type="cofactor">
    <cofactor evidence="1 16 17">
        <name>heme</name>
        <dbReference type="ChEBI" id="CHEBI:30413"/>
    </cofactor>
</comment>
<evidence type="ECO:0000256" key="6">
    <source>
        <dbReference type="ARBA" id="ARBA00022643"/>
    </source>
</evidence>
<dbReference type="SUPFAM" id="SSF48264">
    <property type="entry name" value="Cytochrome P450"/>
    <property type="match status" value="1"/>
</dbReference>
<evidence type="ECO:0000256" key="2">
    <source>
        <dbReference type="ARBA" id="ARBA00010018"/>
    </source>
</evidence>
<dbReference type="Gene3D" id="2.40.30.10">
    <property type="entry name" value="Translation factors"/>
    <property type="match status" value="1"/>
</dbReference>
<dbReference type="GO" id="GO:0005829">
    <property type="term" value="C:cytosol"/>
    <property type="evidence" value="ECO:0007669"/>
    <property type="project" value="TreeGrafter"/>
</dbReference>
<dbReference type="GO" id="GO:0020037">
    <property type="term" value="F:heme binding"/>
    <property type="evidence" value="ECO:0007669"/>
    <property type="project" value="UniProtKB-UniRule"/>
</dbReference>
<evidence type="ECO:0000256" key="7">
    <source>
        <dbReference type="ARBA" id="ARBA00022723"/>
    </source>
</evidence>
<organism evidence="21 22">
    <name type="scientific">Sporothrix schenckii (strain ATCC 58251 / de Perez 2211183)</name>
    <name type="common">Rose-picker's disease fungus</name>
    <dbReference type="NCBI Taxonomy" id="1391915"/>
    <lineage>
        <taxon>Eukaryota</taxon>
        <taxon>Fungi</taxon>
        <taxon>Dikarya</taxon>
        <taxon>Ascomycota</taxon>
        <taxon>Pezizomycotina</taxon>
        <taxon>Sordariomycetes</taxon>
        <taxon>Sordariomycetidae</taxon>
        <taxon>Ophiostomatales</taxon>
        <taxon>Ophiostomataceae</taxon>
        <taxon>Sporothrix</taxon>
    </lineage>
</organism>
<evidence type="ECO:0000256" key="17">
    <source>
        <dbReference type="PIRSR" id="PIRSR000209-1"/>
    </source>
</evidence>
<comment type="similarity">
    <text evidence="2 16">In the N-terminal section; belongs to the cytochrome P450 family.</text>
</comment>
<keyword evidence="4 16" id="KW-0349">Heme</keyword>
<dbReference type="InterPro" id="IPR003097">
    <property type="entry name" value="CysJ-like_FAD-binding"/>
</dbReference>
<dbReference type="SUPFAM" id="SSF52343">
    <property type="entry name" value="Ferredoxin reductase-like, C-terminal NADP-linked domain"/>
    <property type="match status" value="1"/>
</dbReference>
<evidence type="ECO:0000259" key="20">
    <source>
        <dbReference type="PROSITE" id="PS51384"/>
    </source>
</evidence>
<keyword evidence="7 16" id="KW-0479">Metal-binding</keyword>
<dbReference type="PRINTS" id="PR00463">
    <property type="entry name" value="EP450I"/>
</dbReference>
<protein>
    <recommendedName>
        <fullName evidence="16">Bifunctional cytochrome P450/NADPH--P450 reductase</fullName>
    </recommendedName>
    <domain>
        <recommendedName>
            <fullName evidence="16">Cytochrome P450</fullName>
            <ecNumber evidence="16">1.14.14.1</ecNumber>
        </recommendedName>
    </domain>
    <domain>
        <recommendedName>
            <fullName evidence="16">NADPH--cytochrome P450 reductase</fullName>
            <ecNumber evidence="16">1.6.2.4</ecNumber>
        </recommendedName>
    </domain>
</protein>
<dbReference type="InterPro" id="IPR001128">
    <property type="entry name" value="Cyt_P450"/>
</dbReference>
<dbReference type="PANTHER" id="PTHR19384">
    <property type="entry name" value="NITRIC OXIDE SYNTHASE-RELATED"/>
    <property type="match status" value="1"/>
</dbReference>
<feature type="region of interest" description="Disordered" evidence="18">
    <location>
        <begin position="472"/>
        <end position="494"/>
    </location>
</feature>
<dbReference type="PRINTS" id="PR00385">
    <property type="entry name" value="P450"/>
</dbReference>
<gene>
    <name evidence="21" type="ORF">HMPREF1624_01578</name>
</gene>
<dbReference type="Pfam" id="PF00667">
    <property type="entry name" value="FAD_binding_1"/>
    <property type="match status" value="1"/>
</dbReference>
<evidence type="ECO:0000256" key="1">
    <source>
        <dbReference type="ARBA" id="ARBA00001971"/>
    </source>
</evidence>
<dbReference type="PROSITE" id="PS51384">
    <property type="entry name" value="FAD_FR"/>
    <property type="match status" value="1"/>
</dbReference>
<comment type="cofactor">
    <cofactor evidence="16">
        <name>FAD</name>
        <dbReference type="ChEBI" id="CHEBI:57692"/>
    </cofactor>
    <cofactor evidence="16">
        <name>FMN</name>
        <dbReference type="ChEBI" id="CHEBI:58210"/>
    </cofactor>
</comment>
<comment type="catalytic activity">
    <reaction evidence="15 16">
        <text>2 oxidized [cytochrome P450] + NADPH = 2 reduced [cytochrome P450] + NADP(+) + H(+)</text>
        <dbReference type="Rhea" id="RHEA:24040"/>
        <dbReference type="Rhea" id="RHEA-COMP:14627"/>
        <dbReference type="Rhea" id="RHEA-COMP:14628"/>
        <dbReference type="ChEBI" id="CHEBI:15378"/>
        <dbReference type="ChEBI" id="CHEBI:55376"/>
        <dbReference type="ChEBI" id="CHEBI:57783"/>
        <dbReference type="ChEBI" id="CHEBI:58349"/>
        <dbReference type="ChEBI" id="CHEBI:60344"/>
        <dbReference type="EC" id="1.6.2.4"/>
    </reaction>
</comment>
<keyword evidence="3 16" id="KW-0813">Transport</keyword>
<dbReference type="InterPro" id="IPR039261">
    <property type="entry name" value="FNR_nucleotide-bd"/>
</dbReference>
<keyword evidence="22" id="KW-1185">Reference proteome</keyword>
<evidence type="ECO:0000256" key="14">
    <source>
        <dbReference type="ARBA" id="ARBA00047827"/>
    </source>
</evidence>
<dbReference type="InterPro" id="IPR036396">
    <property type="entry name" value="Cyt_P450_sf"/>
</dbReference>
<accession>U7Q7S6</accession>
<dbReference type="SMR" id="U7Q7S6"/>
<sequence>MDIGTEQIPSPPGLPLIGNLRDLDVAAPIQSINRLAEQYGDIFRLNIVGTTSVFLSSNALVNEVCDEKRFKKNVGSVLKQVRNGVHDGLFTAFGEEEPNWGKAHRILTPAFGPLSIQNMFDDMHDIATQLALKWARRGPSEPIHVTDDFTRLALDTLALCAMDYRFNSFYSEEMHPFISAMGNFLVESGNRSRRPPLPAMFYKAADQQYAADIATMRAVSDGVVNARRAQNPPSERKDLLAAMLSGTDPRTGETLDNASITNNLITFLIAGHETTSGMLSFAFYDLLRHPEAYSRAQQEVDDVCGTGPITVDQLPKLKYIAAVLRETLRLNATIPAVGVTARKDETLAGGKYFVKGGENLVMLLMRAQVDPVVFGDDARSFRPERMLDENFELLNKAFPNCWKPFGNGARACIGRPFAWQEALLVMAMLLQNFNFRFDDASYQLRLKETLTIKPDGFFMRAQLRHGLTPTLLEKRLAGTPTDSSKTASASSTPKNGAAAAAASATGRPLNVYYGSNSGTCEAMANRIAADAPAHGFHADVLAPLDAAHQALPTDGRPVVIVTASYEGEPPDNAGLFVNWLRNGKAGDAVAKGVAYAVFGCGHHDWAQTFHKIPTQVDSQLEVLGGDRLATMGKTDAAEGNMFEDFETWEDTVLFPALKAKYNVGGGDANGKGGAAAAAAAAAPVPDLRIEISTPRASNLRQDVREAVVVAARSLSGEPGEPGRKMHVEIELPTGMTYNAGDYLAILPFNRQASITRAMRRFHLPWDANLTVHTNDGGADSTQTNMPTNTPLPVYGVLGAYVELGQPATKRSILALADVADGQAKTDLQRLASDDYTSEVSAKKVSILDLLDRFPSVDLPFGTFLTLLPPMRVRQYSISSSPLWNANHVTLSYAILTAPALADESRKHVGVASHYLSNLQPGDRIHVAVRPSHASFHLPHDGENVPIVCIAAGTGLAPFRGFIQERAALIGAGRHLAPAHLFFGCRGQADDLYRDELDKWEAQGAVTVHRAYSRQTDRSDETHGCKHVQDRLWHDREDMVELWQQGARVYVCGSRQLGEGVKQTLLRMRQEACAAAGKPETEEETDAWFARIRYERYATDVFD</sequence>
<evidence type="ECO:0000259" key="19">
    <source>
        <dbReference type="PROSITE" id="PS50902"/>
    </source>
</evidence>
<evidence type="ECO:0000313" key="21">
    <source>
        <dbReference type="EMBL" id="ERT03272.1"/>
    </source>
</evidence>
<keyword evidence="11 16" id="KW-0560">Oxidoreductase</keyword>
<dbReference type="GO" id="GO:0005506">
    <property type="term" value="F:iron ion binding"/>
    <property type="evidence" value="ECO:0007669"/>
    <property type="project" value="UniProtKB-UniRule"/>
</dbReference>
<evidence type="ECO:0000256" key="8">
    <source>
        <dbReference type="ARBA" id="ARBA00022827"/>
    </source>
</evidence>
<evidence type="ECO:0000256" key="5">
    <source>
        <dbReference type="ARBA" id="ARBA00022630"/>
    </source>
</evidence>
<dbReference type="Gene3D" id="1.10.630.10">
    <property type="entry name" value="Cytochrome P450"/>
    <property type="match status" value="1"/>
</dbReference>
<dbReference type="Gene3D" id="3.40.50.80">
    <property type="entry name" value="Nucleotide-binding domain of ferredoxin-NADP reductase (FNR) module"/>
    <property type="match status" value="1"/>
</dbReference>
<dbReference type="EMBL" id="KI440842">
    <property type="protein sequence ID" value="ERT03272.1"/>
    <property type="molecule type" value="Genomic_DNA"/>
</dbReference>
<evidence type="ECO:0000256" key="3">
    <source>
        <dbReference type="ARBA" id="ARBA00022448"/>
    </source>
</evidence>
<dbReference type="InterPro" id="IPR008254">
    <property type="entry name" value="Flavodoxin/NO_synth"/>
</dbReference>
<dbReference type="InterPro" id="IPR029039">
    <property type="entry name" value="Flavoprotein-like_sf"/>
</dbReference>
<feature type="binding site" description="axial binding residue" evidence="17">
    <location>
        <position position="412"/>
    </location>
    <ligand>
        <name>heme</name>
        <dbReference type="ChEBI" id="CHEBI:30413"/>
    </ligand>
    <ligandPart>
        <name>Fe</name>
        <dbReference type="ChEBI" id="CHEBI:18248"/>
    </ligandPart>
</feature>
<keyword evidence="8 16" id="KW-0274">FAD</keyword>
<dbReference type="InterPro" id="IPR001433">
    <property type="entry name" value="OxRdtase_FAD/NAD-bd"/>
</dbReference>
<dbReference type="Proteomes" id="UP000018087">
    <property type="component" value="Unassembled WGS sequence"/>
</dbReference>
<dbReference type="Gene3D" id="1.20.990.10">
    <property type="entry name" value="NADPH-cytochrome p450 Reductase, Chain A, domain 3"/>
    <property type="match status" value="1"/>
</dbReference>
<dbReference type="InterPro" id="IPR023206">
    <property type="entry name" value="Bifunctional_P450_P450_red"/>
</dbReference>
<dbReference type="PIRSF" id="PIRSF000209">
    <property type="entry name" value="Bifunctional_P450_P450R"/>
    <property type="match status" value="1"/>
</dbReference>
<dbReference type="AlphaFoldDB" id="U7Q7S6"/>
<dbReference type="Pfam" id="PF00258">
    <property type="entry name" value="Flavodoxin_1"/>
    <property type="match status" value="1"/>
</dbReference>
<dbReference type="EC" id="1.6.2.4" evidence="16"/>
<evidence type="ECO:0000256" key="18">
    <source>
        <dbReference type="SAM" id="MobiDB-lite"/>
    </source>
</evidence>
<dbReference type="STRING" id="1391915.U7Q7S6"/>
<dbReference type="InterPro" id="IPR017972">
    <property type="entry name" value="Cyt_P450_CS"/>
</dbReference>
<dbReference type="eggNOG" id="KOG1158">
    <property type="taxonomic scope" value="Eukaryota"/>
</dbReference>
<evidence type="ECO:0000256" key="13">
    <source>
        <dbReference type="ARBA" id="ARBA00023033"/>
    </source>
</evidence>
<feature type="domain" description="Flavodoxin-like" evidence="19">
    <location>
        <begin position="509"/>
        <end position="653"/>
    </location>
</feature>
<dbReference type="CDD" id="cd11068">
    <property type="entry name" value="CYP120A1"/>
    <property type="match status" value="1"/>
</dbReference>
<dbReference type="GO" id="GO:0070330">
    <property type="term" value="F:aromatase activity"/>
    <property type="evidence" value="ECO:0007669"/>
    <property type="project" value="UniProtKB-UniRule"/>
</dbReference>
<dbReference type="Pfam" id="PF00175">
    <property type="entry name" value="NAD_binding_1"/>
    <property type="match status" value="1"/>
</dbReference>
<dbReference type="InterPro" id="IPR017938">
    <property type="entry name" value="Riboflavin_synthase-like_b-brl"/>
</dbReference>
<evidence type="ECO:0000256" key="15">
    <source>
        <dbReference type="ARBA" id="ARBA00049342"/>
    </source>
</evidence>
<dbReference type="PROSITE" id="PS00086">
    <property type="entry name" value="CYTOCHROME_P450"/>
    <property type="match status" value="1"/>
</dbReference>
<keyword evidence="5 16" id="KW-0285">Flavoprotein</keyword>
<dbReference type="OrthoDB" id="1470350at2759"/>
<dbReference type="eggNOG" id="KOG0157">
    <property type="taxonomic scope" value="Eukaryota"/>
</dbReference>
<dbReference type="EC" id="1.14.14.1" evidence="16"/>
<evidence type="ECO:0000256" key="10">
    <source>
        <dbReference type="ARBA" id="ARBA00022982"/>
    </source>
</evidence>
<evidence type="ECO:0000256" key="9">
    <source>
        <dbReference type="ARBA" id="ARBA00022857"/>
    </source>
</evidence>
<evidence type="ECO:0000256" key="4">
    <source>
        <dbReference type="ARBA" id="ARBA00022617"/>
    </source>
</evidence>
<dbReference type="FunFam" id="3.40.50.80:FF:000031">
    <property type="entry name" value="Bifunctional cytochrome P450/NADPH--P450 reductase"/>
    <property type="match status" value="1"/>
</dbReference>
<reference evidence="22" key="1">
    <citation type="journal article" date="2014" name="Genome Announc.">
        <title>Genome sequence of the pathogenic fungus Sporothrix schenckii (ATCC 58251).</title>
        <authorList>
            <person name="Cuomo C.A."/>
            <person name="Rodriguez-Del Valle N."/>
            <person name="Perez-Sanchez L."/>
            <person name="Abouelleil A."/>
            <person name="Goldberg J."/>
            <person name="Young S."/>
            <person name="Zeng Q."/>
            <person name="Birren B.W."/>
        </authorList>
    </citation>
    <scope>NUCLEOTIDE SEQUENCE [LARGE SCALE GENOMIC DNA]</scope>
    <source>
        <strain evidence="22">ATCC 58251 / de Perez 2211183</strain>
    </source>
</reference>
<comment type="catalytic activity">
    <reaction evidence="14 16">
        <text>an organic molecule + reduced [NADPH--hemoprotein reductase] + O2 = an alcohol + oxidized [NADPH--hemoprotein reductase] + H2O + H(+)</text>
        <dbReference type="Rhea" id="RHEA:17149"/>
        <dbReference type="Rhea" id="RHEA-COMP:11964"/>
        <dbReference type="Rhea" id="RHEA-COMP:11965"/>
        <dbReference type="ChEBI" id="CHEBI:15377"/>
        <dbReference type="ChEBI" id="CHEBI:15378"/>
        <dbReference type="ChEBI" id="CHEBI:15379"/>
        <dbReference type="ChEBI" id="CHEBI:30879"/>
        <dbReference type="ChEBI" id="CHEBI:57618"/>
        <dbReference type="ChEBI" id="CHEBI:58210"/>
        <dbReference type="ChEBI" id="CHEBI:142491"/>
        <dbReference type="EC" id="1.14.14.1"/>
    </reaction>
</comment>
<dbReference type="GO" id="GO:0050660">
    <property type="term" value="F:flavin adenine dinucleotide binding"/>
    <property type="evidence" value="ECO:0007669"/>
    <property type="project" value="TreeGrafter"/>
</dbReference>
<evidence type="ECO:0000256" key="12">
    <source>
        <dbReference type="ARBA" id="ARBA00023004"/>
    </source>
</evidence>
<keyword evidence="13 16" id="KW-0503">Monooxygenase</keyword>
<dbReference type="InterPro" id="IPR002401">
    <property type="entry name" value="Cyt_P450_E_grp-I"/>
</dbReference>
<dbReference type="GO" id="GO:0010181">
    <property type="term" value="F:FMN binding"/>
    <property type="evidence" value="ECO:0007669"/>
    <property type="project" value="UniProtKB-UniRule"/>
</dbReference>
<dbReference type="SUPFAM" id="SSF63380">
    <property type="entry name" value="Riboflavin synthase domain-like"/>
    <property type="match status" value="1"/>
</dbReference>
<dbReference type="Gene3D" id="3.40.50.360">
    <property type="match status" value="1"/>
</dbReference>
<dbReference type="InterPro" id="IPR023173">
    <property type="entry name" value="NADPH_Cyt_P450_Rdtase_alpha"/>
</dbReference>
<evidence type="ECO:0000256" key="16">
    <source>
        <dbReference type="PIRNR" id="PIRNR000209"/>
    </source>
</evidence>
<dbReference type="CDD" id="cd06206">
    <property type="entry name" value="bifunctional_CYPOR"/>
    <property type="match status" value="1"/>
</dbReference>
<dbReference type="SUPFAM" id="SSF52218">
    <property type="entry name" value="Flavoproteins"/>
    <property type="match status" value="1"/>
</dbReference>
<evidence type="ECO:0000256" key="11">
    <source>
        <dbReference type="ARBA" id="ARBA00023002"/>
    </source>
</evidence>
<dbReference type="Pfam" id="PF00067">
    <property type="entry name" value="p450"/>
    <property type="match status" value="1"/>
</dbReference>
<keyword evidence="6 16" id="KW-0288">FMN</keyword>
<dbReference type="InterPro" id="IPR017927">
    <property type="entry name" value="FAD-bd_FR_type"/>
</dbReference>
<dbReference type="FunFam" id="1.10.630.10:FF:000040">
    <property type="entry name" value="Bifunctional cytochrome P450/NADPH--P450 reductase"/>
    <property type="match status" value="1"/>
</dbReference>
<keyword evidence="10 16" id="KW-0249">Electron transport</keyword>
<keyword evidence="12 16" id="KW-0408">Iron</keyword>
<name>U7Q7S6_SPOS1</name>
<dbReference type="GO" id="GO:0003958">
    <property type="term" value="F:NADPH-hemoprotein reductase activity"/>
    <property type="evidence" value="ECO:0007669"/>
    <property type="project" value="UniProtKB-UniRule"/>
</dbReference>
<dbReference type="PANTHER" id="PTHR19384:SF127">
    <property type="entry name" value="BIFUNCTIONAL CYTOCHROME P450_NADPH--P450 REDUCTASE"/>
    <property type="match status" value="1"/>
</dbReference>
<dbReference type="HOGENOM" id="CLU_001570_7_0_1"/>
<dbReference type="PROSITE" id="PS50902">
    <property type="entry name" value="FLAVODOXIN_LIKE"/>
    <property type="match status" value="1"/>
</dbReference>
<feature type="compositionally biased region" description="Low complexity" evidence="18">
    <location>
        <begin position="479"/>
        <end position="494"/>
    </location>
</feature>